<proteinExistence type="predicted"/>
<name>A0A225WCD5_9STRA</name>
<organism evidence="2 3">
    <name type="scientific">Phytophthora megakarya</name>
    <dbReference type="NCBI Taxonomy" id="4795"/>
    <lineage>
        <taxon>Eukaryota</taxon>
        <taxon>Sar</taxon>
        <taxon>Stramenopiles</taxon>
        <taxon>Oomycota</taxon>
        <taxon>Peronosporomycetes</taxon>
        <taxon>Peronosporales</taxon>
        <taxon>Peronosporaceae</taxon>
        <taxon>Phytophthora</taxon>
    </lineage>
</organism>
<protein>
    <submittedName>
        <fullName evidence="2">Uncharacterized protein</fullName>
    </submittedName>
</protein>
<reference evidence="3" key="1">
    <citation type="submission" date="2017-03" db="EMBL/GenBank/DDBJ databases">
        <title>Phytopthora megakarya and P. palmivora, two closely related causual agents of cacao black pod achieved similar genome size and gene model numbers by different mechanisms.</title>
        <authorList>
            <person name="Ali S."/>
            <person name="Shao J."/>
            <person name="Larry D.J."/>
            <person name="Kronmiller B."/>
            <person name="Shen D."/>
            <person name="Strem M.D."/>
            <person name="Melnick R.L."/>
            <person name="Guiltinan M.J."/>
            <person name="Tyler B.M."/>
            <person name="Meinhardt L.W."/>
            <person name="Bailey B.A."/>
        </authorList>
    </citation>
    <scope>NUCLEOTIDE SEQUENCE [LARGE SCALE GENOMIC DNA]</scope>
    <source>
        <strain evidence="3">zdho120</strain>
    </source>
</reference>
<evidence type="ECO:0000313" key="3">
    <source>
        <dbReference type="Proteomes" id="UP000198211"/>
    </source>
</evidence>
<feature type="compositionally biased region" description="Basic and acidic residues" evidence="1">
    <location>
        <begin position="88"/>
        <end position="112"/>
    </location>
</feature>
<sequence>MVPTTNPKASSSHRKSAIPPHRRLDQDSQQFLLKHSVTMVRMSGTSYDPQGFHRESDEDATKIMLGPGIEVSAEGVSPQTLLEIHAKSERWEEHSDDAKEKGPDMDLEEKPRPPPHALSESPRTVITWMKLGRRKPKEPHPQAPRRPRATLKKPKSARKQLKAPDADTEDRGEQQWTNEDLAQTIYKKDLFSFLLDKPVMKILSPTLI</sequence>
<dbReference type="AlphaFoldDB" id="A0A225WCD5"/>
<gene>
    <name evidence="2" type="ORF">PHMEG_00012019</name>
</gene>
<feature type="compositionally biased region" description="Polar residues" evidence="1">
    <location>
        <begin position="1"/>
        <end position="10"/>
    </location>
</feature>
<feature type="compositionally biased region" description="Basic and acidic residues" evidence="1">
    <location>
        <begin position="162"/>
        <end position="173"/>
    </location>
</feature>
<feature type="region of interest" description="Disordered" evidence="1">
    <location>
        <begin position="88"/>
        <end position="178"/>
    </location>
</feature>
<feature type="region of interest" description="Disordered" evidence="1">
    <location>
        <begin position="1"/>
        <end position="29"/>
    </location>
</feature>
<evidence type="ECO:0000313" key="2">
    <source>
        <dbReference type="EMBL" id="OWZ14500.1"/>
    </source>
</evidence>
<keyword evidence="3" id="KW-1185">Reference proteome</keyword>
<feature type="compositionally biased region" description="Basic residues" evidence="1">
    <location>
        <begin position="131"/>
        <end position="161"/>
    </location>
</feature>
<dbReference type="Proteomes" id="UP000198211">
    <property type="component" value="Unassembled WGS sequence"/>
</dbReference>
<dbReference type="EMBL" id="NBNE01001325">
    <property type="protein sequence ID" value="OWZ14500.1"/>
    <property type="molecule type" value="Genomic_DNA"/>
</dbReference>
<evidence type="ECO:0000256" key="1">
    <source>
        <dbReference type="SAM" id="MobiDB-lite"/>
    </source>
</evidence>
<comment type="caution">
    <text evidence="2">The sequence shown here is derived from an EMBL/GenBank/DDBJ whole genome shotgun (WGS) entry which is preliminary data.</text>
</comment>
<accession>A0A225WCD5</accession>